<accession>A0A840GB57</accession>
<name>A0A840GB57_9BURK</name>
<dbReference type="AlphaFoldDB" id="A0A840GB57"/>
<sequence>MTEKAGSKTKKDHLWKPGTSGNPNGRPPGTSATQKLRQAIGECVPEIIAKLTEQAKSGDVGAARLLLERVLPPIKASEEAQPISIPEDGDLTQKGHAVLRAAASGQIPVSQAAALMTAINGLARVVEVDDFDRRLKALESKNGAAV</sequence>
<proteinExistence type="predicted"/>
<evidence type="ECO:0000313" key="3">
    <source>
        <dbReference type="EMBL" id="MBB4226028.1"/>
    </source>
</evidence>
<dbReference type="RefSeq" id="WP_184642712.1">
    <property type="nucleotide sequence ID" value="NZ_JACIFZ010000018.1"/>
</dbReference>
<evidence type="ECO:0000256" key="1">
    <source>
        <dbReference type="SAM" id="MobiDB-lite"/>
    </source>
</evidence>
<dbReference type="EMBL" id="JACIFZ010000018">
    <property type="protein sequence ID" value="MBB4226028.1"/>
    <property type="molecule type" value="Genomic_DNA"/>
</dbReference>
<feature type="domain" description="DUF5681" evidence="2">
    <location>
        <begin position="11"/>
        <end position="71"/>
    </location>
</feature>
<evidence type="ECO:0000313" key="4">
    <source>
        <dbReference type="Proteomes" id="UP000524450"/>
    </source>
</evidence>
<protein>
    <recommendedName>
        <fullName evidence="2">DUF5681 domain-containing protein</fullName>
    </recommendedName>
</protein>
<feature type="region of interest" description="Disordered" evidence="1">
    <location>
        <begin position="1"/>
        <end position="37"/>
    </location>
</feature>
<dbReference type="Proteomes" id="UP000524450">
    <property type="component" value="Unassembled WGS sequence"/>
</dbReference>
<reference evidence="3 4" key="1">
    <citation type="submission" date="2020-08" db="EMBL/GenBank/DDBJ databases">
        <title>Genomic Encyclopedia of Type Strains, Phase IV (KMG-V): Genome sequencing to study the core and pangenomes of soil and plant-associated prokaryotes.</title>
        <authorList>
            <person name="Whitman W."/>
        </authorList>
    </citation>
    <scope>NUCLEOTIDE SEQUENCE [LARGE SCALE GENOMIC DNA]</scope>
    <source>
        <strain evidence="3 4">34/80</strain>
    </source>
</reference>
<gene>
    <name evidence="3" type="ORF">GGD71_006841</name>
</gene>
<evidence type="ECO:0000259" key="2">
    <source>
        <dbReference type="Pfam" id="PF18932"/>
    </source>
</evidence>
<organism evidence="3 4">
    <name type="scientific">Variovorax guangxiensis</name>
    <dbReference type="NCBI Taxonomy" id="1775474"/>
    <lineage>
        <taxon>Bacteria</taxon>
        <taxon>Pseudomonadati</taxon>
        <taxon>Pseudomonadota</taxon>
        <taxon>Betaproteobacteria</taxon>
        <taxon>Burkholderiales</taxon>
        <taxon>Comamonadaceae</taxon>
        <taxon>Variovorax</taxon>
    </lineage>
</organism>
<comment type="caution">
    <text evidence="3">The sequence shown here is derived from an EMBL/GenBank/DDBJ whole genome shotgun (WGS) entry which is preliminary data.</text>
</comment>
<dbReference type="Pfam" id="PF18932">
    <property type="entry name" value="DUF5681"/>
    <property type="match status" value="1"/>
</dbReference>
<dbReference type="InterPro" id="IPR043736">
    <property type="entry name" value="DUF5681"/>
</dbReference>